<dbReference type="PANTHER" id="PTHR13622:SF8">
    <property type="entry name" value="THIAMIN PYROPHOSPHOKINASE 1"/>
    <property type="match status" value="1"/>
</dbReference>
<dbReference type="PROSITE" id="PS51462">
    <property type="entry name" value="NUDIX"/>
    <property type="match status" value="1"/>
</dbReference>
<proteinExistence type="predicted"/>
<organism evidence="2 3">
    <name type="scientific">Marasmiellus scandens</name>
    <dbReference type="NCBI Taxonomy" id="2682957"/>
    <lineage>
        <taxon>Eukaryota</taxon>
        <taxon>Fungi</taxon>
        <taxon>Dikarya</taxon>
        <taxon>Basidiomycota</taxon>
        <taxon>Agaricomycotina</taxon>
        <taxon>Agaricomycetes</taxon>
        <taxon>Agaricomycetidae</taxon>
        <taxon>Agaricales</taxon>
        <taxon>Marasmiineae</taxon>
        <taxon>Omphalotaceae</taxon>
        <taxon>Marasmiellus</taxon>
    </lineage>
</organism>
<dbReference type="EMBL" id="JBANRG010000014">
    <property type="protein sequence ID" value="KAK7460991.1"/>
    <property type="molecule type" value="Genomic_DNA"/>
</dbReference>
<keyword evidence="3" id="KW-1185">Reference proteome</keyword>
<evidence type="ECO:0000259" key="1">
    <source>
        <dbReference type="PROSITE" id="PS51462"/>
    </source>
</evidence>
<evidence type="ECO:0000313" key="2">
    <source>
        <dbReference type="EMBL" id="KAK7460991.1"/>
    </source>
</evidence>
<feature type="domain" description="Nudix hydrolase" evidence="1">
    <location>
        <begin position="196"/>
        <end position="345"/>
    </location>
</feature>
<dbReference type="CDD" id="cd03676">
    <property type="entry name" value="NUDIX_Tnr3_like"/>
    <property type="match status" value="1"/>
</dbReference>
<dbReference type="Gene3D" id="3.90.79.10">
    <property type="entry name" value="Nucleoside Triphosphate Pyrophosphohydrolase"/>
    <property type="match status" value="1"/>
</dbReference>
<reference evidence="2 3" key="1">
    <citation type="submission" date="2024-01" db="EMBL/GenBank/DDBJ databases">
        <title>A draft genome for the cacao thread blight pathogen Marasmiellus scandens.</title>
        <authorList>
            <person name="Baruah I.K."/>
            <person name="Leung J."/>
            <person name="Bukari Y."/>
            <person name="Amoako-Attah I."/>
            <person name="Meinhardt L.W."/>
            <person name="Bailey B.A."/>
            <person name="Cohen S.P."/>
        </authorList>
    </citation>
    <scope>NUCLEOTIDE SEQUENCE [LARGE SCALE GENOMIC DNA]</scope>
    <source>
        <strain evidence="2 3">GH-19</strain>
    </source>
</reference>
<evidence type="ECO:0000313" key="3">
    <source>
        <dbReference type="Proteomes" id="UP001498398"/>
    </source>
</evidence>
<name>A0ABR1JL88_9AGAR</name>
<accession>A0ABR1JL88</accession>
<sequence>MSSVSGSPSLSYLDLMNRCDNIVVSRLGSGDFSDVLFEELTPLRLSPDPKSPVIGLLRPIMLKALRTENERSRKAGAQELWFLEPGLRVDHTFERDGITSYTGARHGSSPISTGFVSLQSRLDTPSKRTAAFKELCERWRDEEVFPDVSGKRKWRDEMYPVYKDPFGVHDHPADAGSDGYNYAFELERSACALFGIVTYGVHLTIYQEDLASKNLKLWVPTRARTKQTFPGMLDNTVAGGIPSGMGMFESLVKECMEEASIEEDVVRTHARAVGAISYFYKTTAGWLQPEIEYVYDMPMPPNAEPGPFTPKPLDGEVESFDFLTQDQVISKMRAGLFKPNCALVLVDLFIRLGYITPENESDYMKIVTRLHGRFDYDLWQPQARV</sequence>
<comment type="caution">
    <text evidence="2">The sequence shown here is derived from an EMBL/GenBank/DDBJ whole genome shotgun (WGS) entry which is preliminary data.</text>
</comment>
<dbReference type="Proteomes" id="UP001498398">
    <property type="component" value="Unassembled WGS sequence"/>
</dbReference>
<dbReference type="SUPFAM" id="SSF55811">
    <property type="entry name" value="Nudix"/>
    <property type="match status" value="1"/>
</dbReference>
<dbReference type="InterPro" id="IPR031804">
    <property type="entry name" value="DUF4743"/>
</dbReference>
<protein>
    <recommendedName>
        <fullName evidence="1">Nudix hydrolase domain-containing protein</fullName>
    </recommendedName>
</protein>
<dbReference type="InterPro" id="IPR000086">
    <property type="entry name" value="NUDIX_hydrolase_dom"/>
</dbReference>
<dbReference type="Pfam" id="PF15916">
    <property type="entry name" value="DUF4743"/>
    <property type="match status" value="1"/>
</dbReference>
<dbReference type="PANTHER" id="PTHR13622">
    <property type="entry name" value="THIAMIN PYROPHOSPHOKINASE"/>
    <property type="match status" value="1"/>
</dbReference>
<gene>
    <name evidence="2" type="ORF">VKT23_008918</name>
</gene>
<dbReference type="InterPro" id="IPR015797">
    <property type="entry name" value="NUDIX_hydrolase-like_dom_sf"/>
</dbReference>